<evidence type="ECO:0000313" key="3">
    <source>
        <dbReference type="Proteomes" id="UP001459277"/>
    </source>
</evidence>
<dbReference type="PANTHER" id="PTHR33116">
    <property type="entry name" value="REVERSE TRANSCRIPTASE ZINC-BINDING DOMAIN-CONTAINING PROTEIN-RELATED-RELATED"/>
    <property type="match status" value="1"/>
</dbReference>
<dbReference type="InterPro" id="IPR026960">
    <property type="entry name" value="RVT-Znf"/>
</dbReference>
<evidence type="ECO:0000313" key="2">
    <source>
        <dbReference type="EMBL" id="KAK9988965.1"/>
    </source>
</evidence>
<protein>
    <recommendedName>
        <fullName evidence="1">Reverse transcriptase domain-containing protein</fullName>
    </recommendedName>
</protein>
<dbReference type="InterPro" id="IPR000477">
    <property type="entry name" value="RT_dom"/>
</dbReference>
<dbReference type="Pfam" id="PF03372">
    <property type="entry name" value="Exo_endo_phos"/>
    <property type="match status" value="1"/>
</dbReference>
<evidence type="ECO:0000259" key="1">
    <source>
        <dbReference type="PROSITE" id="PS50878"/>
    </source>
</evidence>
<dbReference type="SUPFAM" id="SSF56672">
    <property type="entry name" value="DNA/RNA polymerases"/>
    <property type="match status" value="1"/>
</dbReference>
<dbReference type="AlphaFoldDB" id="A0AAW2BY49"/>
<dbReference type="PROSITE" id="PS50878">
    <property type="entry name" value="RT_POL"/>
    <property type="match status" value="1"/>
</dbReference>
<dbReference type="CDD" id="cd01650">
    <property type="entry name" value="RT_nLTR_like"/>
    <property type="match status" value="1"/>
</dbReference>
<dbReference type="Pfam" id="PF13966">
    <property type="entry name" value="zf-RVT"/>
    <property type="match status" value="1"/>
</dbReference>
<organism evidence="2 3">
    <name type="scientific">Lithocarpus litseifolius</name>
    <dbReference type="NCBI Taxonomy" id="425828"/>
    <lineage>
        <taxon>Eukaryota</taxon>
        <taxon>Viridiplantae</taxon>
        <taxon>Streptophyta</taxon>
        <taxon>Embryophyta</taxon>
        <taxon>Tracheophyta</taxon>
        <taxon>Spermatophyta</taxon>
        <taxon>Magnoliopsida</taxon>
        <taxon>eudicotyledons</taxon>
        <taxon>Gunneridae</taxon>
        <taxon>Pentapetalae</taxon>
        <taxon>rosids</taxon>
        <taxon>fabids</taxon>
        <taxon>Fagales</taxon>
        <taxon>Fagaceae</taxon>
        <taxon>Lithocarpus</taxon>
    </lineage>
</organism>
<name>A0AAW2BY49_9ROSI</name>
<keyword evidence="3" id="KW-1185">Reference proteome</keyword>
<proteinExistence type="predicted"/>
<accession>A0AAW2BY49</accession>
<dbReference type="GO" id="GO:0003824">
    <property type="term" value="F:catalytic activity"/>
    <property type="evidence" value="ECO:0007669"/>
    <property type="project" value="InterPro"/>
</dbReference>
<sequence length="1146" mass="132693">MKLKMISWNVRGLNNPRKRLVVKNLLREWKCDVCLQETKIACMNWRLVRSLWGCPYVDWPVLEADGTAGGILLMWDKRVLSKMEVMVGTFSVSVKWQEVGDGFIWACFGVYGPNDNDVRGHMWDELAGTHQVWRTPWCCFGDFNIVRFPSERRGETRLTLAMEKFSEFVVDMNLVDLPLEGGSFTWSSGSDLPAMSRIGRALVSPDWEDHFPDVIQRILPRPISDHSPILLEAGRMVRGKSPFRFENMWLRTEGFVDKVHSWWNRHSFVGTPSFVFAKKLKALKEDIVQWNRQEFGNVERRRRQLLEELKILDAKEGDFGLSSEEYCHRADLRRFNHLRTLEVDGVIFEDEPEVSNQIVQFYKNLYKETEGWRPFVEGLEFDRIGDEEKVWLERNFEREEILQVVSDMDGNKAPGPDGFTMAFYQQCWRVVEKDVLAVFDEFFHHCKFEKSLNATFITLIPKKNAASNISDFRPISLVGSVYKSWLRQILDSVLIANECVDSRGKSRAPGVICKLDMEKAYDHVNWEALLHLLDRMGFGVKWCKWIRSCISTIQFSVLVNGSPADFFGSSRGLRQGDPLSPLLFLIMMEVFSRMLKRMEGAGLIRGFSLEGRRDGVESVSHLLFADDTILFCDADVEQILHIRLLLLSFQAVTGLKVNVLKSEMVPIGEVDDVHALAGILGCRVGTLPMSYLGMPLGASHNSPSIWNPILEKMERSLVGWKKLYLSKGGRLTLLKSTLSSLPTYFLSLFTIPTHVTNKIEKLQRDFLWGGSKFHLVGWDKVCTPIANGGLGIRKLTTFNKALLGKWLWRFGMEEDRLWRRVVVSKYGEDWGGWTSKLGRGTHGCGLWRSIRKGWEEFRKHCQLVAGVGNRVRFWQDVWYGDLSFQVAFPRLYGIAADREVTVESSLPRQGVEETRCWDVRFIRDLNDWEMEEGLQFFHLLGAKTPPLGVRDRMRWKLKSNGFFDTRLCYNKLRAAPPFIFPWKAIWRVKAPRRVSFFVWCVAWNKILTGDNLRLRNLDFVDWCILCRRCGETVSHLFLQCEWAYRLWSFVFITFGMCWVIPKSITDVLFGWWNWLGKHSSQVWNLVPSCILWCIWTERNRRTFEDLDSSGDQLLANFCGTFFDWSRAWGLTSSDSLPSFLCSLSLL</sequence>
<dbReference type="InterPro" id="IPR005135">
    <property type="entry name" value="Endo/exonuclease/phosphatase"/>
</dbReference>
<dbReference type="InterPro" id="IPR043502">
    <property type="entry name" value="DNA/RNA_pol_sf"/>
</dbReference>
<reference evidence="2 3" key="1">
    <citation type="submission" date="2024-01" db="EMBL/GenBank/DDBJ databases">
        <title>A telomere-to-telomere, gap-free genome of sweet tea (Lithocarpus litseifolius).</title>
        <authorList>
            <person name="Zhou J."/>
        </authorList>
    </citation>
    <scope>NUCLEOTIDE SEQUENCE [LARGE SCALE GENOMIC DNA]</scope>
    <source>
        <strain evidence="2">Zhou-2022a</strain>
        <tissue evidence="2">Leaf</tissue>
    </source>
</reference>
<comment type="caution">
    <text evidence="2">The sequence shown here is derived from an EMBL/GenBank/DDBJ whole genome shotgun (WGS) entry which is preliminary data.</text>
</comment>
<dbReference type="Pfam" id="PF00078">
    <property type="entry name" value="RVT_1"/>
    <property type="match status" value="1"/>
</dbReference>
<dbReference type="Gene3D" id="3.60.10.10">
    <property type="entry name" value="Endonuclease/exonuclease/phosphatase"/>
    <property type="match status" value="1"/>
</dbReference>
<dbReference type="Proteomes" id="UP001459277">
    <property type="component" value="Unassembled WGS sequence"/>
</dbReference>
<gene>
    <name evidence="2" type="ORF">SO802_029204</name>
</gene>
<dbReference type="InterPro" id="IPR036691">
    <property type="entry name" value="Endo/exonu/phosph_ase_sf"/>
</dbReference>
<dbReference type="EMBL" id="JAZDWU010000010">
    <property type="protein sequence ID" value="KAK9988965.1"/>
    <property type="molecule type" value="Genomic_DNA"/>
</dbReference>
<dbReference type="PANTHER" id="PTHR33116:SF78">
    <property type="entry name" value="OS12G0587133 PROTEIN"/>
    <property type="match status" value="1"/>
</dbReference>
<dbReference type="SUPFAM" id="SSF56219">
    <property type="entry name" value="DNase I-like"/>
    <property type="match status" value="1"/>
</dbReference>
<feature type="domain" description="Reverse transcriptase" evidence="1">
    <location>
        <begin position="441"/>
        <end position="696"/>
    </location>
</feature>